<sequence length="352" mass="37800">MKKLISVALSLCMTAALAACGGASSSAPAAPAASSGSQAPESSAAASAAPSMTLRFATDSSEDYVSTVQIYKFADEVAEKTDGRIKIEVYAGGQLGEEKACVEQVQMGSLDFTKSSMGALTSFNEQLNLMSLPYLFKSEDHLWAVMDTDIGKNLLASMESTGLKGLCWLDAGSRCFYATKPLNSIEDFKGVKFRVMQSSIYSDTVSCLGAVPISMSGNEVYSALQTGVVDGAENNIPRVIDMSHNELCDYLIVDRHNIMPEMVLVSANAWNKLSAEDQAVIQECADHLQENMIAAWLDTENAALEALAQGGMNIVTPDEATIASFREAMQPVYDKYGTEYADLVTQIENTPY</sequence>
<dbReference type="PANTHER" id="PTHR33376:SF2">
    <property type="entry name" value="DICARBOXYLATE-BINDING PERIPLASMIC PROTEIN"/>
    <property type="match status" value="1"/>
</dbReference>
<dbReference type="CDD" id="cd13671">
    <property type="entry name" value="PBP2_TRAP_SBP_like_3"/>
    <property type="match status" value="1"/>
</dbReference>
<dbReference type="EMBL" id="JACRTB010000025">
    <property type="protein sequence ID" value="MBC8577261.1"/>
    <property type="molecule type" value="Genomic_DNA"/>
</dbReference>
<keyword evidence="1 2" id="KW-0732">Signal</keyword>
<proteinExistence type="predicted"/>
<dbReference type="PROSITE" id="PS51257">
    <property type="entry name" value="PROKAR_LIPOPROTEIN"/>
    <property type="match status" value="1"/>
</dbReference>
<dbReference type="Proteomes" id="UP000658131">
    <property type="component" value="Unassembled WGS sequence"/>
</dbReference>
<organism evidence="3 4">
    <name type="scientific">Yanshouia hominis</name>
    <dbReference type="NCBI Taxonomy" id="2763673"/>
    <lineage>
        <taxon>Bacteria</taxon>
        <taxon>Bacillati</taxon>
        <taxon>Bacillota</taxon>
        <taxon>Clostridia</taxon>
        <taxon>Eubacteriales</taxon>
        <taxon>Oscillospiraceae</taxon>
        <taxon>Yanshouia</taxon>
    </lineage>
</organism>
<name>A0ABR7NLI5_9FIRM</name>
<dbReference type="Gene3D" id="3.40.190.170">
    <property type="entry name" value="Bacterial extracellular solute-binding protein, family 7"/>
    <property type="match status" value="1"/>
</dbReference>
<dbReference type="InterPro" id="IPR004682">
    <property type="entry name" value="TRAP_DctP"/>
</dbReference>
<evidence type="ECO:0000256" key="2">
    <source>
        <dbReference type="SAM" id="SignalP"/>
    </source>
</evidence>
<dbReference type="NCBIfam" id="NF037995">
    <property type="entry name" value="TRAP_S1"/>
    <property type="match status" value="1"/>
</dbReference>
<reference evidence="3 4" key="1">
    <citation type="submission" date="2020-08" db="EMBL/GenBank/DDBJ databases">
        <title>Genome public.</title>
        <authorList>
            <person name="Liu C."/>
            <person name="Sun Q."/>
        </authorList>
    </citation>
    <scope>NUCLEOTIDE SEQUENCE [LARGE SCALE GENOMIC DNA]</scope>
    <source>
        <strain evidence="3 4">BX1</strain>
    </source>
</reference>
<protein>
    <submittedName>
        <fullName evidence="3">TRAP transporter substrate-binding protein</fullName>
    </submittedName>
</protein>
<keyword evidence="4" id="KW-1185">Reference proteome</keyword>
<comment type="caution">
    <text evidence="3">The sequence shown here is derived from an EMBL/GenBank/DDBJ whole genome shotgun (WGS) entry which is preliminary data.</text>
</comment>
<dbReference type="InterPro" id="IPR018389">
    <property type="entry name" value="DctP_fam"/>
</dbReference>
<evidence type="ECO:0000313" key="3">
    <source>
        <dbReference type="EMBL" id="MBC8577261.1"/>
    </source>
</evidence>
<dbReference type="PIRSF" id="PIRSF006470">
    <property type="entry name" value="DctB"/>
    <property type="match status" value="1"/>
</dbReference>
<dbReference type="NCBIfam" id="TIGR00787">
    <property type="entry name" value="dctP"/>
    <property type="match status" value="1"/>
</dbReference>
<evidence type="ECO:0000313" key="4">
    <source>
        <dbReference type="Proteomes" id="UP000658131"/>
    </source>
</evidence>
<dbReference type="RefSeq" id="WP_262400724.1">
    <property type="nucleotide sequence ID" value="NZ_JACRTB010000025.1"/>
</dbReference>
<dbReference type="InterPro" id="IPR038404">
    <property type="entry name" value="TRAP_DctP_sf"/>
</dbReference>
<feature type="chain" id="PRO_5045637434" evidence="2">
    <location>
        <begin position="19"/>
        <end position="352"/>
    </location>
</feature>
<evidence type="ECO:0000256" key="1">
    <source>
        <dbReference type="ARBA" id="ARBA00022729"/>
    </source>
</evidence>
<gene>
    <name evidence="3" type="ORF">H8717_12690</name>
</gene>
<accession>A0ABR7NLI5</accession>
<dbReference type="Pfam" id="PF03480">
    <property type="entry name" value="DctP"/>
    <property type="match status" value="1"/>
</dbReference>
<dbReference type="PANTHER" id="PTHR33376">
    <property type="match status" value="1"/>
</dbReference>
<feature type="signal peptide" evidence="2">
    <location>
        <begin position="1"/>
        <end position="18"/>
    </location>
</feature>